<protein>
    <recommendedName>
        <fullName evidence="1">CobQ/CobB/MinD/ParA nucleotide binding domain-containing protein</fullName>
    </recommendedName>
</protein>
<name>A0ABS7TKZ9_9BACT</name>
<evidence type="ECO:0000313" key="3">
    <source>
        <dbReference type="Proteomes" id="UP001139031"/>
    </source>
</evidence>
<keyword evidence="3" id="KW-1185">Reference proteome</keyword>
<evidence type="ECO:0000313" key="2">
    <source>
        <dbReference type="EMBL" id="MBZ5708906.1"/>
    </source>
</evidence>
<accession>A0ABS7TKZ9</accession>
<proteinExistence type="predicted"/>
<comment type="caution">
    <text evidence="2">The sequence shown here is derived from an EMBL/GenBank/DDBJ whole genome shotgun (WGS) entry which is preliminary data.</text>
</comment>
<feature type="domain" description="CobQ/CobB/MinD/ParA nucleotide binding" evidence="1">
    <location>
        <begin position="7"/>
        <end position="111"/>
    </location>
</feature>
<gene>
    <name evidence="2" type="ORF">K7C98_06530</name>
</gene>
<dbReference type="NCBIfam" id="NF047398">
    <property type="entry name" value="AAA_KGGVGR"/>
    <property type="match status" value="1"/>
</dbReference>
<dbReference type="InterPro" id="IPR002586">
    <property type="entry name" value="CobQ/CobB/MinD/ParA_Nub-bd_dom"/>
</dbReference>
<sequence length="578" mass="60839">MQVAPFITFWSAHGGVGRTLAVLGVGRVLAARGLRVLLVDADLEAPGLSRLAGGDGDGLVEWMAAGVPEAAAVAGCCATIAGTLRVLRAGRLDAAYWDRLDAWPQGERAAALHELRRRIEAAEIADVVLVDGPAGLSRAAERVVRALADRVVVLTALNQQQVAGTAELLRRCRAAELPARVVYGPLPLGEDELTAAREEAAREAFADEAIALSGPIPQHPRLALHEQASERGPVHAAHVALARELLVDAGFEARAILRGVEAAIEAQAWARALALLRVAIVVEPTGASLGSLFPRLREHTAPAAASDPLFALLAEALPVDSPRLASFATALHSAGNPLARGFYEKFLADAPDHADMLGNFAAFLSDVCGEHDLAETYYEQALAAAPDDADHRGNFANFLALVRGDRARADACYQATIAAAPDDAHHLGNYANFRVAAFADVAGAEALYRRALAADPEDANLLGNFARLLFADGRGAEGRELLARALALSEAGSPLRCELCFYALAHAPEVVSDALAQLREMLTSGVRSPGWELAANVARARQDGHAEPELLATLARVIADEAPLAALDAFVAWVRPGA</sequence>
<dbReference type="Gene3D" id="3.40.50.300">
    <property type="entry name" value="P-loop containing nucleotide triphosphate hydrolases"/>
    <property type="match status" value="1"/>
</dbReference>
<dbReference type="PANTHER" id="PTHR13696:SF52">
    <property type="entry name" value="PARA FAMILY PROTEIN CT_582"/>
    <property type="match status" value="1"/>
</dbReference>
<dbReference type="Pfam" id="PF01656">
    <property type="entry name" value="CbiA"/>
    <property type="match status" value="1"/>
</dbReference>
<dbReference type="PANTHER" id="PTHR13696">
    <property type="entry name" value="P-LOOP CONTAINING NUCLEOSIDE TRIPHOSPHATE HYDROLASE"/>
    <property type="match status" value="1"/>
</dbReference>
<dbReference type="InterPro" id="IPR027417">
    <property type="entry name" value="P-loop_NTPase"/>
</dbReference>
<dbReference type="Proteomes" id="UP001139031">
    <property type="component" value="Unassembled WGS sequence"/>
</dbReference>
<dbReference type="Gene3D" id="1.25.40.10">
    <property type="entry name" value="Tetratricopeptide repeat domain"/>
    <property type="match status" value="2"/>
</dbReference>
<dbReference type="SUPFAM" id="SSF48452">
    <property type="entry name" value="TPR-like"/>
    <property type="match status" value="1"/>
</dbReference>
<dbReference type="RefSeq" id="WP_224190685.1">
    <property type="nucleotide sequence ID" value="NZ_JAIRAU010000002.1"/>
</dbReference>
<reference evidence="2" key="1">
    <citation type="submission" date="2021-08" db="EMBL/GenBank/DDBJ databases">
        <authorList>
            <person name="Stevens D.C."/>
        </authorList>
    </citation>
    <scope>NUCLEOTIDE SEQUENCE</scope>
    <source>
        <strain evidence="2">DSM 53165</strain>
    </source>
</reference>
<dbReference type="InterPro" id="IPR050678">
    <property type="entry name" value="DNA_Partitioning_ATPase"/>
</dbReference>
<dbReference type="EMBL" id="JAIRAU010000002">
    <property type="protein sequence ID" value="MBZ5708906.1"/>
    <property type="molecule type" value="Genomic_DNA"/>
</dbReference>
<organism evidence="2 3">
    <name type="scientific">Nannocystis pusilla</name>
    <dbReference type="NCBI Taxonomy" id="889268"/>
    <lineage>
        <taxon>Bacteria</taxon>
        <taxon>Pseudomonadati</taxon>
        <taxon>Myxococcota</taxon>
        <taxon>Polyangia</taxon>
        <taxon>Nannocystales</taxon>
        <taxon>Nannocystaceae</taxon>
        <taxon>Nannocystis</taxon>
    </lineage>
</organism>
<dbReference type="InterPro" id="IPR011990">
    <property type="entry name" value="TPR-like_helical_dom_sf"/>
</dbReference>
<dbReference type="Pfam" id="PF14559">
    <property type="entry name" value="TPR_19"/>
    <property type="match status" value="1"/>
</dbReference>
<dbReference type="SUPFAM" id="SSF52540">
    <property type="entry name" value="P-loop containing nucleoside triphosphate hydrolases"/>
    <property type="match status" value="1"/>
</dbReference>
<evidence type="ECO:0000259" key="1">
    <source>
        <dbReference type="Pfam" id="PF01656"/>
    </source>
</evidence>